<dbReference type="Proteomes" id="UP000780801">
    <property type="component" value="Unassembled WGS sequence"/>
</dbReference>
<feature type="region of interest" description="Disordered" evidence="3">
    <location>
        <begin position="1066"/>
        <end position="1098"/>
    </location>
</feature>
<feature type="region of interest" description="Disordered" evidence="3">
    <location>
        <begin position="976"/>
        <end position="997"/>
    </location>
</feature>
<feature type="compositionally biased region" description="Gly residues" evidence="3">
    <location>
        <begin position="299"/>
        <end position="308"/>
    </location>
</feature>
<feature type="region of interest" description="Disordered" evidence="3">
    <location>
        <begin position="1"/>
        <end position="34"/>
    </location>
</feature>
<feature type="domain" description="YEATS" evidence="4">
    <location>
        <begin position="516"/>
        <end position="656"/>
    </location>
</feature>
<feature type="compositionally biased region" description="Low complexity" evidence="3">
    <location>
        <begin position="326"/>
        <end position="337"/>
    </location>
</feature>
<feature type="compositionally biased region" description="Low complexity" evidence="3">
    <location>
        <begin position="276"/>
        <end position="290"/>
    </location>
</feature>
<name>A0A9P6G3J2_9FUNG</name>
<evidence type="ECO:0000313" key="6">
    <source>
        <dbReference type="Proteomes" id="UP000780801"/>
    </source>
</evidence>
<dbReference type="GO" id="GO:0000785">
    <property type="term" value="C:chromatin"/>
    <property type="evidence" value="ECO:0007669"/>
    <property type="project" value="UniProtKB-ARBA"/>
</dbReference>
<dbReference type="GO" id="GO:0005634">
    <property type="term" value="C:nucleus"/>
    <property type="evidence" value="ECO:0007669"/>
    <property type="project" value="UniProtKB-SubCell"/>
</dbReference>
<dbReference type="InterPro" id="IPR055129">
    <property type="entry name" value="YEATS_dom"/>
</dbReference>
<evidence type="ECO:0000256" key="1">
    <source>
        <dbReference type="ARBA" id="ARBA00023242"/>
    </source>
</evidence>
<dbReference type="InterPro" id="IPR038704">
    <property type="entry name" value="YEAST_sf"/>
</dbReference>
<dbReference type="CDD" id="cd16907">
    <property type="entry name" value="YEATS_YEATS2_like"/>
    <property type="match status" value="1"/>
</dbReference>
<feature type="compositionally biased region" description="Polar residues" evidence="3">
    <location>
        <begin position="388"/>
        <end position="415"/>
    </location>
</feature>
<gene>
    <name evidence="5" type="primary">YEATS2</name>
    <name evidence="5" type="ORF">BGW38_001818</name>
</gene>
<feature type="compositionally biased region" description="Basic and acidic residues" evidence="3">
    <location>
        <begin position="713"/>
        <end position="723"/>
    </location>
</feature>
<comment type="subcellular location">
    <subcellularLocation>
        <location evidence="2">Nucleus</location>
    </subcellularLocation>
</comment>
<accession>A0A9P6G3J2</accession>
<feature type="region of interest" description="Disordered" evidence="3">
    <location>
        <begin position="713"/>
        <end position="733"/>
    </location>
</feature>
<proteinExistence type="predicted"/>
<keyword evidence="1 2" id="KW-0539">Nucleus</keyword>
<feature type="compositionally biased region" description="Low complexity" evidence="3">
    <location>
        <begin position="1"/>
        <end position="19"/>
    </location>
</feature>
<feature type="compositionally biased region" description="Polar residues" evidence="3">
    <location>
        <begin position="23"/>
        <end position="34"/>
    </location>
</feature>
<dbReference type="Pfam" id="PF03366">
    <property type="entry name" value="YEATS"/>
    <property type="match status" value="1"/>
</dbReference>
<dbReference type="EMBL" id="JAABOA010000016">
    <property type="protein sequence ID" value="KAF9586573.1"/>
    <property type="molecule type" value="Genomic_DNA"/>
</dbReference>
<feature type="compositionally biased region" description="Polar residues" evidence="3">
    <location>
        <begin position="262"/>
        <end position="275"/>
    </location>
</feature>
<dbReference type="PANTHER" id="PTHR23195">
    <property type="entry name" value="YEATS DOMAIN"/>
    <property type="match status" value="1"/>
</dbReference>
<sequence>MDRVTQTTQPAPAATSSVPEALTSHQQEMVSPTASTKLDGLVAINSDFSRTPVSSTSISAIDISGTDEAHPENLEMDTDAEERSRARTRQKVIGIIDHQFDLEILLRHAERMTVEQELVKAERMLEDLRHAVLSEKQGAPYGSSRVSRTPGIPVSQQQFSQGTRQSARRAAANYSRESRMPEAIYAVRADGQFVRLGCPKCERYDFGSIQGLINHMRLSHKLVFRNTEEGVRYCGVVVPTIKTYDEAVDLETEDGRVRGGTQPLSTSASTQPLRMSSNASGNTSSNAGSESESDVSDGAGSGGEGPGSGKRRRSSLALTLNRPQKGKPGSRPSGGSQLKMVDSDGSEDVSGSEAAPPFHAGKGPMRKYGSTSQAPSPHTHHVRRVDQDNVNGYGTNRTTPGSSTPQSNIAHVTDTTASDINKITASRITSAASSRASSPAIHPLMNDHEISQPSSPITIIPGTSIPTTPSTHPQNVTGVIPSDHTPTELGLSHHPPIISFGHTPIQPGLPAPLDTVGSRFYVKRRIVVGNVSKFIPDDKRDPRLREFPYKWMIYVDGAPKPEDITAYVSKVEFHLHESYKPNDVITVTEVPFHLSRYAWGETQIKVRLFFHDARNKPVEVYHRLALDPTHCGRQVHGRERYVDLELDRNTNFLTPKPFQAKSKPPSNNSTTVINQPNIFAPDSAEAAMADSFDDDERELQDTLSSMSQLKVHEGVKDDIKQPEPAEADSGGPTALRAIQDSSALTGVAGAGVIDGVVSKEDGMPMRRRTKDTTLMYCKVCGSFWKQHRDGALGMAESVSEHVVLSEDSGEMIPHCPHHPRFYAVKDITEDEGLLLSLLAARTRNKFALDLLKGCGIVDHSGRPLSSFERLMLQEQRQQQQQPIQDDSMMELDIGDVELPLPGSTPVPALHTQSIGNRHGVSEPAVDSVDTAKVKQLSDAFQRIEVYKGRRSEIDWVLSVMDELKLKTLSLDGANASSGAPSGIVGAGARSGLRERDEEQERLLNMPGLETVPEPMAPRAVVGGLLVHATKAFLGRMLSKAIDIHRKEAEAEKGPGSIMMELDDLNDSDIEDDQDPKTERGDVNKHGEEQVKSDEVQVADKLLTPHHIYQALQSNPEELDFLTSQFEDMEGIGDL</sequence>
<dbReference type="PROSITE" id="PS51037">
    <property type="entry name" value="YEATS"/>
    <property type="match status" value="1"/>
</dbReference>
<dbReference type="InterPro" id="IPR058706">
    <property type="entry name" value="zf-C2H2_AHC1-like"/>
</dbReference>
<evidence type="ECO:0000256" key="2">
    <source>
        <dbReference type="PROSITE-ProRule" id="PRU00376"/>
    </source>
</evidence>
<evidence type="ECO:0000256" key="3">
    <source>
        <dbReference type="SAM" id="MobiDB-lite"/>
    </source>
</evidence>
<feature type="compositionally biased region" description="Polar residues" evidence="3">
    <location>
        <begin position="154"/>
        <end position="165"/>
    </location>
</feature>
<dbReference type="AlphaFoldDB" id="A0A9P6G3J2"/>
<dbReference type="Gene3D" id="2.60.40.1970">
    <property type="entry name" value="YEATS domain"/>
    <property type="match status" value="1"/>
</dbReference>
<evidence type="ECO:0000313" key="5">
    <source>
        <dbReference type="EMBL" id="KAF9586573.1"/>
    </source>
</evidence>
<dbReference type="InterPro" id="IPR005033">
    <property type="entry name" value="YEATS"/>
</dbReference>
<reference evidence="5" key="1">
    <citation type="journal article" date="2020" name="Fungal Divers.">
        <title>Resolving the Mortierellaceae phylogeny through synthesis of multi-gene phylogenetics and phylogenomics.</title>
        <authorList>
            <person name="Vandepol N."/>
            <person name="Liber J."/>
            <person name="Desiro A."/>
            <person name="Na H."/>
            <person name="Kennedy M."/>
            <person name="Barry K."/>
            <person name="Grigoriev I.V."/>
            <person name="Miller A.N."/>
            <person name="O'Donnell K."/>
            <person name="Stajich J.E."/>
            <person name="Bonito G."/>
        </authorList>
    </citation>
    <scope>NUCLEOTIDE SEQUENCE</scope>
    <source>
        <strain evidence="5">KOD1015</strain>
    </source>
</reference>
<dbReference type="Pfam" id="PF25909">
    <property type="entry name" value="zf-C2H2_AHC1"/>
    <property type="match status" value="1"/>
</dbReference>
<evidence type="ECO:0000259" key="4">
    <source>
        <dbReference type="PROSITE" id="PS51037"/>
    </source>
</evidence>
<feature type="compositionally biased region" description="Basic and acidic residues" evidence="3">
    <location>
        <begin position="1074"/>
        <end position="1094"/>
    </location>
</feature>
<feature type="region of interest" description="Disordered" evidence="3">
    <location>
        <begin position="139"/>
        <end position="174"/>
    </location>
</feature>
<comment type="caution">
    <text evidence="5">The sequence shown here is derived from an EMBL/GenBank/DDBJ whole genome shotgun (WGS) entry which is preliminary data.</text>
</comment>
<organism evidence="5 6">
    <name type="scientific">Lunasporangiospora selenospora</name>
    <dbReference type="NCBI Taxonomy" id="979761"/>
    <lineage>
        <taxon>Eukaryota</taxon>
        <taxon>Fungi</taxon>
        <taxon>Fungi incertae sedis</taxon>
        <taxon>Mucoromycota</taxon>
        <taxon>Mortierellomycotina</taxon>
        <taxon>Mortierellomycetes</taxon>
        <taxon>Mortierellales</taxon>
        <taxon>Mortierellaceae</taxon>
        <taxon>Lunasporangiospora</taxon>
    </lineage>
</organism>
<feature type="region of interest" description="Disordered" evidence="3">
    <location>
        <begin position="252"/>
        <end position="415"/>
    </location>
</feature>
<keyword evidence="6" id="KW-1185">Reference proteome</keyword>
<dbReference type="OrthoDB" id="1741717at2759"/>
<protein>
    <submittedName>
        <fullName evidence="5">YEATS domain-containing protein 2</fullName>
    </submittedName>
</protein>
<dbReference type="GO" id="GO:0006355">
    <property type="term" value="P:regulation of DNA-templated transcription"/>
    <property type="evidence" value="ECO:0007669"/>
    <property type="project" value="InterPro"/>
</dbReference>